<dbReference type="Gene3D" id="3.90.550.10">
    <property type="entry name" value="Spore Coat Polysaccharide Biosynthesis Protein SpsA, Chain A"/>
    <property type="match status" value="2"/>
</dbReference>
<accession>A0AA37HPZ7</accession>
<dbReference type="InterPro" id="IPR029044">
    <property type="entry name" value="Nucleotide-diphossugar_trans"/>
</dbReference>
<dbReference type="AlphaFoldDB" id="A0AA37HPZ7"/>
<name>A0AA37HPZ7_9HYPH</name>
<dbReference type="PANTHER" id="PTHR43179">
    <property type="entry name" value="RHAMNOSYLTRANSFERASE WBBL"/>
    <property type="match status" value="1"/>
</dbReference>
<evidence type="ECO:0000313" key="3">
    <source>
        <dbReference type="Proteomes" id="UP001055108"/>
    </source>
</evidence>
<comment type="caution">
    <text evidence="2">The sequence shown here is derived from an EMBL/GenBank/DDBJ whole genome shotgun (WGS) entry which is preliminary data.</text>
</comment>
<protein>
    <recommendedName>
        <fullName evidence="1">Glycosyltransferase 2-like domain-containing protein</fullName>
    </recommendedName>
</protein>
<dbReference type="Proteomes" id="UP001055108">
    <property type="component" value="Unassembled WGS sequence"/>
</dbReference>
<dbReference type="SUPFAM" id="SSF53448">
    <property type="entry name" value="Nucleotide-diphospho-sugar transferases"/>
    <property type="match status" value="2"/>
</dbReference>
<dbReference type="EMBL" id="BPQM01000069">
    <property type="protein sequence ID" value="GJD79688.1"/>
    <property type="molecule type" value="Genomic_DNA"/>
</dbReference>
<evidence type="ECO:0000313" key="2">
    <source>
        <dbReference type="EMBL" id="GJD79688.1"/>
    </source>
</evidence>
<proteinExistence type="predicted"/>
<dbReference type="InterPro" id="IPR001173">
    <property type="entry name" value="Glyco_trans_2-like"/>
</dbReference>
<gene>
    <name evidence="2" type="ORF">NBEOAGPD_2917</name>
</gene>
<feature type="domain" description="Glycosyltransferase 2-like" evidence="1">
    <location>
        <begin position="260"/>
        <end position="368"/>
    </location>
</feature>
<keyword evidence="3" id="KW-1185">Reference proteome</keyword>
<feature type="domain" description="Glycosyltransferase 2-like" evidence="1">
    <location>
        <begin position="519"/>
        <end position="637"/>
    </location>
</feature>
<organism evidence="2 3">
    <name type="scientific">Methylobacterium gregans</name>
    <dbReference type="NCBI Taxonomy" id="374424"/>
    <lineage>
        <taxon>Bacteria</taxon>
        <taxon>Pseudomonadati</taxon>
        <taxon>Pseudomonadota</taxon>
        <taxon>Alphaproteobacteria</taxon>
        <taxon>Hyphomicrobiales</taxon>
        <taxon>Methylobacteriaceae</taxon>
        <taxon>Methylobacterium</taxon>
    </lineage>
</organism>
<evidence type="ECO:0000259" key="1">
    <source>
        <dbReference type="Pfam" id="PF00535"/>
    </source>
</evidence>
<dbReference type="CDD" id="cd04186">
    <property type="entry name" value="GT_2_like_c"/>
    <property type="match status" value="1"/>
</dbReference>
<dbReference type="PANTHER" id="PTHR43179:SF7">
    <property type="entry name" value="RHAMNOSYLTRANSFERASE WBBL"/>
    <property type="match status" value="1"/>
</dbReference>
<sequence>MGLTIKGLSAAIRRIGAGQGGDGLFRQAPHFAGQVAGLVDARIEDLTVLGKGRLVLHPGSRISFGIKRYLALSALSVQLVLDIEAETVTGPPHLAIDYGAGHTPELTFALRRLDAGSRWGIHVPLPHFVRGLRLEFHGLMLGRTEIRACLVQRSDLRDLLDHLFRMPDLDRRRLTLGKVAGVLAAIERERDAVAEDAAAERPQAALAAAVGQGLLADLAQSAPSDPAYAALAERLDRLTEADRAWMDAETARFARRPLLSVVMPVYEPPVDLLEEAIRSLQRQTYPRWELCVADDASPSFAVRDAIRRLAAEDPRIRYVFRERNGHISEASNSAAALARGDYLVLMDNDDLLPDHALWTVAHAIDRNPGCRMLFSDEDKINLEGRRAQPYLKGAFDRFLMYGHNMFTHLGVYERALFEAVGGFRVGYEGSQDYDLALRCMERCAEAEIVHIPHVLYRWRQLPGSTSMGASQKSYAFEAAKRAINSHFERQGYPLESVDGPFAGIAAVRTLGVRDPKTISVVIPTRNGVDLLRPCLESLLGLGDPLLEIVIVDNFSDDPETLAYLERLRRDRERVVVLRSETEFNFSQLCNLGVARARGEILCLLNNDTEVLSLDLFQRARAWLSIPDVGAVGGRLLYPHGAVQHFGVYTGVGPYGIATHAHAGRADGEHVQFSKSVLLQQFVAVTAACCFLRKADYAAVGGMDEDFAVAYNDVDLCLRLRKRGLKVICDPGIRLVHKESVSRGRDVDPTKVVRLRREAERMEARWGRAGLRDPFYNPAFSPRGGDFELAEFPRVPPPWKDPTSLPAARVEEVPVVAVELRGTAP</sequence>
<dbReference type="RefSeq" id="WP_238303632.1">
    <property type="nucleotide sequence ID" value="NZ_BPQM01000069.1"/>
</dbReference>
<dbReference type="CDD" id="cd04184">
    <property type="entry name" value="GT2_RfbC_Mx_like"/>
    <property type="match status" value="1"/>
</dbReference>
<dbReference type="Pfam" id="PF00535">
    <property type="entry name" value="Glycos_transf_2"/>
    <property type="match status" value="2"/>
</dbReference>
<reference evidence="2" key="2">
    <citation type="submission" date="2021-08" db="EMBL/GenBank/DDBJ databases">
        <authorList>
            <person name="Tani A."/>
            <person name="Ola A."/>
            <person name="Ogura Y."/>
            <person name="Katsura K."/>
            <person name="Hayashi T."/>
        </authorList>
    </citation>
    <scope>NUCLEOTIDE SEQUENCE</scope>
    <source>
        <strain evidence="2">NBRC 103626</strain>
    </source>
</reference>
<reference evidence="2" key="1">
    <citation type="journal article" date="2016" name="Front. Microbiol.">
        <title>Genome Sequence of the Piezophilic, Mesophilic Sulfate-Reducing Bacterium Desulfovibrio indicus J2T.</title>
        <authorList>
            <person name="Cao J."/>
            <person name="Maignien L."/>
            <person name="Shao Z."/>
            <person name="Alain K."/>
            <person name="Jebbar M."/>
        </authorList>
    </citation>
    <scope>NUCLEOTIDE SEQUENCE</scope>
    <source>
        <strain evidence="2">NBRC 103626</strain>
    </source>
</reference>